<keyword evidence="5" id="KW-0272">Extracellular matrix</keyword>
<dbReference type="PROSITE" id="PS51116">
    <property type="entry name" value="LAMININ_IVB"/>
    <property type="match status" value="1"/>
</dbReference>
<keyword evidence="14" id="KW-1185">Reference proteome</keyword>
<keyword evidence="10" id="KW-0408">Iron</keyword>
<dbReference type="RefSeq" id="XP_070885060.1">
    <property type="nucleotide sequence ID" value="XM_071029391.1"/>
</dbReference>
<dbReference type="Gene3D" id="3.60.130.10">
    <property type="entry name" value="Clavaminate synthase-like"/>
    <property type="match status" value="1"/>
</dbReference>
<evidence type="ECO:0000313" key="14">
    <source>
        <dbReference type="Proteomes" id="UP001610432"/>
    </source>
</evidence>
<reference evidence="13 14" key="1">
    <citation type="submission" date="2024-07" db="EMBL/GenBank/DDBJ databases">
        <title>Section-level genome sequencing and comparative genomics of Aspergillus sections Usti and Cavernicolus.</title>
        <authorList>
            <consortium name="Lawrence Berkeley National Laboratory"/>
            <person name="Nybo J.L."/>
            <person name="Vesth T.C."/>
            <person name="Theobald S."/>
            <person name="Frisvad J.C."/>
            <person name="Larsen T.O."/>
            <person name="Kjaerboelling I."/>
            <person name="Rothschild-Mancinelli K."/>
            <person name="Lyhne E.K."/>
            <person name="Kogle M.E."/>
            <person name="Barry K."/>
            <person name="Clum A."/>
            <person name="Na H."/>
            <person name="Ledsgaard L."/>
            <person name="Lin J."/>
            <person name="Lipzen A."/>
            <person name="Kuo A."/>
            <person name="Riley R."/>
            <person name="Mondo S."/>
            <person name="Labutti K."/>
            <person name="Haridas S."/>
            <person name="Pangalinan J."/>
            <person name="Salamov A.A."/>
            <person name="Simmons B.A."/>
            <person name="Magnuson J.K."/>
            <person name="Chen J."/>
            <person name="Drula E."/>
            <person name="Henrissat B."/>
            <person name="Wiebenga A."/>
            <person name="Lubbers R.J."/>
            <person name="Gomes A.C."/>
            <person name="Macurrencykelacurrency M.R."/>
            <person name="Stajich J."/>
            <person name="Grigoriev I.V."/>
            <person name="Mortensen U.H."/>
            <person name="De Vries R.P."/>
            <person name="Baker S.E."/>
            <person name="Andersen M.R."/>
        </authorList>
    </citation>
    <scope>NUCLEOTIDE SEQUENCE [LARGE SCALE GENOMIC DNA]</scope>
    <source>
        <strain evidence="13 14">CBS 449.75</strain>
    </source>
</reference>
<keyword evidence="8" id="KW-0223">Dioxygenase</keyword>
<evidence type="ECO:0000256" key="8">
    <source>
        <dbReference type="ARBA" id="ARBA00022964"/>
    </source>
</evidence>
<gene>
    <name evidence="13" type="ORF">BJX67DRAFT_356547</name>
</gene>
<dbReference type="InterPro" id="IPR051323">
    <property type="entry name" value="AtsK-like"/>
</dbReference>
<dbReference type="Pfam" id="PF02668">
    <property type="entry name" value="TauD"/>
    <property type="match status" value="1"/>
</dbReference>
<evidence type="ECO:0000259" key="12">
    <source>
        <dbReference type="PROSITE" id="PS51116"/>
    </source>
</evidence>
<organism evidence="13 14">
    <name type="scientific">Aspergillus lucknowensis</name>
    <dbReference type="NCBI Taxonomy" id="176173"/>
    <lineage>
        <taxon>Eukaryota</taxon>
        <taxon>Fungi</taxon>
        <taxon>Dikarya</taxon>
        <taxon>Ascomycota</taxon>
        <taxon>Pezizomycotina</taxon>
        <taxon>Eurotiomycetes</taxon>
        <taxon>Eurotiomycetidae</taxon>
        <taxon>Eurotiales</taxon>
        <taxon>Aspergillaceae</taxon>
        <taxon>Aspergillus</taxon>
        <taxon>Aspergillus subgen. Nidulantes</taxon>
    </lineage>
</organism>
<proteinExistence type="inferred from homology"/>
<evidence type="ECO:0000256" key="11">
    <source>
        <dbReference type="SAM" id="MobiDB-lite"/>
    </source>
</evidence>
<comment type="subcellular location">
    <subcellularLocation>
        <location evidence="2">Secreted</location>
        <location evidence="2">Extracellular space</location>
        <location evidence="2">Extracellular matrix</location>
        <location evidence="2">Basement membrane</location>
    </subcellularLocation>
</comment>
<keyword evidence="4" id="KW-0964">Secreted</keyword>
<dbReference type="Proteomes" id="UP001610432">
    <property type="component" value="Unassembled WGS sequence"/>
</dbReference>
<evidence type="ECO:0000256" key="1">
    <source>
        <dbReference type="ARBA" id="ARBA00001954"/>
    </source>
</evidence>
<dbReference type="GeneID" id="98144463"/>
<dbReference type="SUPFAM" id="SSF51197">
    <property type="entry name" value="Clavaminate synthase-like"/>
    <property type="match status" value="1"/>
</dbReference>
<evidence type="ECO:0000313" key="13">
    <source>
        <dbReference type="EMBL" id="KAL2866081.1"/>
    </source>
</evidence>
<dbReference type="PANTHER" id="PTHR30468:SF28">
    <property type="entry name" value="ALPHA-KETOGLUTARATE-DEPENDENT TAURINE DIOXYGENASE (AFU_ORTHOLOGUE AFUA_8G02210)-RELATED"/>
    <property type="match status" value="1"/>
</dbReference>
<evidence type="ECO:0000256" key="9">
    <source>
        <dbReference type="ARBA" id="ARBA00023002"/>
    </source>
</evidence>
<evidence type="ECO:0000256" key="2">
    <source>
        <dbReference type="ARBA" id="ARBA00004302"/>
    </source>
</evidence>
<evidence type="ECO:0000256" key="6">
    <source>
        <dbReference type="ARBA" id="ARBA00022723"/>
    </source>
</evidence>
<dbReference type="InterPro" id="IPR003819">
    <property type="entry name" value="TauD/TfdA-like"/>
</dbReference>
<accession>A0ABR4LNQ9</accession>
<comment type="similarity">
    <text evidence="3">Belongs to the TfdA dioxygenase family.</text>
</comment>
<feature type="region of interest" description="Disordered" evidence="11">
    <location>
        <begin position="48"/>
        <end position="67"/>
    </location>
</feature>
<keyword evidence="6" id="KW-0479">Metal-binding</keyword>
<evidence type="ECO:0000256" key="3">
    <source>
        <dbReference type="ARBA" id="ARBA00005896"/>
    </source>
</evidence>
<evidence type="ECO:0000256" key="7">
    <source>
        <dbReference type="ARBA" id="ARBA00022869"/>
    </source>
</evidence>
<evidence type="ECO:0000256" key="4">
    <source>
        <dbReference type="ARBA" id="ARBA00022525"/>
    </source>
</evidence>
<name>A0ABR4LNQ9_9EURO</name>
<comment type="caution">
    <text evidence="13">The sequence shown here is derived from an EMBL/GenBank/DDBJ whole genome shotgun (WGS) entry which is preliminary data.</text>
</comment>
<dbReference type="PANTHER" id="PTHR30468">
    <property type="entry name" value="ALPHA-KETOGLUTARATE-DEPENDENT SULFONATE DIOXYGENASE"/>
    <property type="match status" value="1"/>
</dbReference>
<evidence type="ECO:0000256" key="10">
    <source>
        <dbReference type="ARBA" id="ARBA00023004"/>
    </source>
</evidence>
<feature type="region of interest" description="Disordered" evidence="11">
    <location>
        <begin position="1"/>
        <end position="30"/>
    </location>
</feature>
<protein>
    <recommendedName>
        <fullName evidence="12">Laminin IV type B domain-containing protein</fullName>
    </recommendedName>
</protein>
<evidence type="ECO:0000256" key="5">
    <source>
        <dbReference type="ARBA" id="ARBA00022530"/>
    </source>
</evidence>
<feature type="domain" description="Laminin IV type B" evidence="12">
    <location>
        <begin position="218"/>
        <end position="359"/>
    </location>
</feature>
<keyword evidence="7" id="KW-0084">Basement membrane</keyword>
<dbReference type="InterPro" id="IPR042098">
    <property type="entry name" value="TauD-like_sf"/>
</dbReference>
<dbReference type="InterPro" id="IPR013015">
    <property type="entry name" value="Laminin_IV_B"/>
</dbReference>
<comment type="cofactor">
    <cofactor evidence="1">
        <name>Fe(2+)</name>
        <dbReference type="ChEBI" id="CHEBI:29033"/>
    </cofactor>
</comment>
<sequence length="359" mass="39947">MPIETPKAATNGEKPRIRRAADEEEGDPAKYPHYLPVWDYSQKYPPLEPFTHHDPGKNADPSLKDLLPPGVATVKKLTPTIGTEITGVQLSSLSNAGKDQLALFAAQRKVLVFRDQDFADLPIEKAVEFGGYFGRHHIHPTTGSPEGYQEFNLVHQQRSSNGEFETFIAGKNSTVLWHSDVTYEEQPPGMTILFALELPEVGGDTAFANQVEAYRRLSPALKERLHGLKGVHSGVEQAEASARGGGIVRRAPVVTEHPIVRTHPVTGEKALFVNALTTRIAGLKKEESDALLGFLVNHIGRGLEYQVRVRWEPKTVVIWDNRVTAHTAIVDWTTTERRHLARLTPQAERPFETPYVPEE</sequence>
<keyword evidence="9" id="KW-0560">Oxidoreductase</keyword>
<dbReference type="EMBL" id="JBFXLQ010000027">
    <property type="protein sequence ID" value="KAL2866081.1"/>
    <property type="molecule type" value="Genomic_DNA"/>
</dbReference>